<evidence type="ECO:0000313" key="1">
    <source>
        <dbReference type="EMBL" id="MDQ0514296.1"/>
    </source>
</evidence>
<comment type="caution">
    <text evidence="1">The sequence shown here is derived from an EMBL/GenBank/DDBJ whole genome shotgun (WGS) entry which is preliminary data.</text>
</comment>
<dbReference type="Proteomes" id="UP001240643">
    <property type="component" value="Unassembled WGS sequence"/>
</dbReference>
<proteinExistence type="predicted"/>
<accession>A0ABU0M012</accession>
<name>A0ABU0M012_9BACT</name>
<reference evidence="1" key="1">
    <citation type="submission" date="2023-07" db="EMBL/GenBank/DDBJ databases">
        <title>Genomic Encyclopedia of Type Strains, Phase IV (KMG-IV): sequencing the most valuable type-strain genomes for metagenomic binning, comparative biology and taxonomic classification.</title>
        <authorList>
            <person name="Goeker M."/>
        </authorList>
    </citation>
    <scope>NUCLEOTIDE SEQUENCE [LARGE SCALE GENOMIC DNA]</scope>
    <source>
        <strain evidence="1">DSM 21204</strain>
    </source>
</reference>
<evidence type="ECO:0000313" key="2">
    <source>
        <dbReference type="Proteomes" id="UP001240643"/>
    </source>
</evidence>
<keyword evidence="2" id="KW-1185">Reference proteome</keyword>
<sequence>MTTGALLSACSSTTLPHLRNEFYYKVNSNPAEVKTRAFDWDYTKSAQNKAFSNITPHLIEYKYSGHFGLDAEGKPTPQTNAKYKIAFALAKAIHVTTEGGKVEVFDSDAVDGVEPDGIQIGMMRETSTQSNSVNSPAFYEALRKATKVQFTVKEGIYWADGKGEKTSYQLKPEDFFTKYARTVMQNVGYRHAHGGSKEADDHANNVTYRENLEPNTNPFIASTDFGNEYLIYLFGVDGAKLTKKDSFLTTVSSTGEQAVTFEALTPQASTSTSGTSSNPSSTQRQVFFDTFMDKIILTGNYFTPAPTDFIKANQSRNPANVSGLAAEIGYYWYGAKFEEMLYAGPYFVTESNQNRFIYKMNPHYFDQEWVNDDSSVRSVVSENDGTDATSFRSQNFELYKTGQTPTISYNNLSQTQQAEVLNSVRTNPELFNLSYTVTPDYSGFNSLAVTWRPILYGDYQNPLVQRSEYAFNDAFALLMYDNTIADIEAGKVATSSKHYWTGDGYIFRSILSSAFNYYAFATEIGSELSHWSTLARPDTPLGGSDQSTTATFKHLSDDVRQTGFFFYGGADNKTKFEKTLAADQKHSVDNTNNQEVRYQASNYEQLKAETKRLLDKFYGVTTGNTTGTGIAKLTNNKHQKIQLTFNTRSSATTANRKSATENAVKVLNSLDPRLDIRVADWTQERFDALTNAKSPHTWNGWGYDVIAYAGFLGAFLYPERQYSWFTSLFHFADETTSSSSDAGVAGPQENFKEIRKLAKAFKASEVVFSKETGAESKTWEEMKNGTNKDWYGFQNFMRKDANSKYNPAVALTRFALTYANNLSNQELADLNYEITSLMGYALNAANGYQITRNAVPRLVNRHYEIPVDVNGDRSSYRYVRILKDA</sequence>
<evidence type="ECO:0008006" key="3">
    <source>
        <dbReference type="Google" id="ProtNLM"/>
    </source>
</evidence>
<gene>
    <name evidence="1" type="ORF">J2Z62_000734</name>
</gene>
<dbReference type="EMBL" id="JAUSWO010000001">
    <property type="protein sequence ID" value="MDQ0514296.1"/>
    <property type="molecule type" value="Genomic_DNA"/>
</dbReference>
<protein>
    <recommendedName>
        <fullName evidence="3">Solute-binding protein family 5 domain-containing protein</fullName>
    </recommendedName>
</protein>
<organism evidence="1 2">
    <name type="scientific">Mycoplasmoides fastidiosum</name>
    <dbReference type="NCBI Taxonomy" id="92758"/>
    <lineage>
        <taxon>Bacteria</taxon>
        <taxon>Bacillati</taxon>
        <taxon>Mycoplasmatota</taxon>
        <taxon>Mycoplasmoidales</taxon>
        <taxon>Mycoplasmoidaceae</taxon>
        <taxon>Mycoplasmoides</taxon>
    </lineage>
</organism>
<dbReference type="NCBIfam" id="NF045850">
    <property type="entry name" value="ABC_Mplas_LP"/>
    <property type="match status" value="1"/>
</dbReference>